<dbReference type="PANTHER" id="PTHR43899">
    <property type="entry name" value="RH59310P"/>
    <property type="match status" value="1"/>
</dbReference>
<evidence type="ECO:0000256" key="3">
    <source>
        <dbReference type="SAM" id="MobiDB-lite"/>
    </source>
</evidence>
<organism evidence="4 5">
    <name type="scientific">Stutzerimonas stutzeri</name>
    <name type="common">Pseudomonas stutzeri</name>
    <dbReference type="NCBI Taxonomy" id="316"/>
    <lineage>
        <taxon>Bacteria</taxon>
        <taxon>Pseudomonadati</taxon>
        <taxon>Pseudomonadota</taxon>
        <taxon>Gammaproteobacteria</taxon>
        <taxon>Pseudomonadales</taxon>
        <taxon>Pseudomonadaceae</taxon>
        <taxon>Stutzerimonas</taxon>
    </lineage>
</organism>
<dbReference type="GO" id="GO:0016491">
    <property type="term" value="F:oxidoreductase activity"/>
    <property type="evidence" value="ECO:0007669"/>
    <property type="project" value="UniProtKB-KW"/>
</dbReference>
<dbReference type="AlphaFoldDB" id="A0A2N8SLF8"/>
<dbReference type="InterPro" id="IPR036291">
    <property type="entry name" value="NAD(P)-bd_dom_sf"/>
</dbReference>
<comment type="similarity">
    <text evidence="1">Belongs to the short-chain dehydrogenases/reductases (SDR) family.</text>
</comment>
<feature type="region of interest" description="Disordered" evidence="3">
    <location>
        <begin position="238"/>
        <end position="257"/>
    </location>
</feature>
<accession>A0A2N8SLF8</accession>
<dbReference type="PRINTS" id="PR00081">
    <property type="entry name" value="GDHRDH"/>
</dbReference>
<evidence type="ECO:0000256" key="1">
    <source>
        <dbReference type="ARBA" id="ARBA00006484"/>
    </source>
</evidence>
<dbReference type="Gene3D" id="3.40.50.720">
    <property type="entry name" value="NAD(P)-binding Rossmann-like Domain"/>
    <property type="match status" value="1"/>
</dbReference>
<dbReference type="RefSeq" id="WP_021208016.1">
    <property type="nucleotide sequence ID" value="NZ_CP073105.1"/>
</dbReference>
<evidence type="ECO:0000313" key="4">
    <source>
        <dbReference type="EMBL" id="PNG03315.1"/>
    </source>
</evidence>
<dbReference type="PANTHER" id="PTHR43899:SF13">
    <property type="entry name" value="RH59310P"/>
    <property type="match status" value="1"/>
</dbReference>
<evidence type="ECO:0000313" key="5">
    <source>
        <dbReference type="Proteomes" id="UP000235897"/>
    </source>
</evidence>
<sequence length="274" mass="29141">MSEQDTLAFTKKYGPWAVIAGASHGVGAALADQVAAKGLHCVLVARREEALTDLKNQLVDRYGVEVLVVTLDLTLDDAADRLVAAVADREVGLLIYNAGGDPYITRFLDTPVEDWCKLLHLNTRTIMRCCHAFGGRMVARGAGGVLLVGSQAALGGVRKLAMYAATKSFAMTLGEGLWAEWKGQGVDVLNLLIGTVDTPTMRDAMVRQGIAGALTMQLAKAEDIAAIALRELPNGPTLIHPDDLAESPTGSHSGQARREHVLRISAESALFIGD</sequence>
<evidence type="ECO:0000256" key="2">
    <source>
        <dbReference type="ARBA" id="ARBA00023002"/>
    </source>
</evidence>
<dbReference type="Proteomes" id="UP000235897">
    <property type="component" value="Unassembled WGS sequence"/>
</dbReference>
<dbReference type="EMBL" id="POUW01000010">
    <property type="protein sequence ID" value="PNG03315.1"/>
    <property type="molecule type" value="Genomic_DNA"/>
</dbReference>
<keyword evidence="2" id="KW-0560">Oxidoreductase</keyword>
<gene>
    <name evidence="4" type="ORF">CXL00_21310</name>
</gene>
<dbReference type="Pfam" id="PF00106">
    <property type="entry name" value="adh_short"/>
    <property type="match status" value="1"/>
</dbReference>
<name>A0A2N8SLF8_STUST</name>
<dbReference type="InterPro" id="IPR051019">
    <property type="entry name" value="VLCFA-Steroid_DH"/>
</dbReference>
<dbReference type="OrthoDB" id="9810734at2"/>
<proteinExistence type="inferred from homology"/>
<protein>
    <submittedName>
        <fullName evidence="4">KR domain-containing protein</fullName>
    </submittedName>
</protein>
<dbReference type="InterPro" id="IPR002347">
    <property type="entry name" value="SDR_fam"/>
</dbReference>
<comment type="caution">
    <text evidence="4">The sequence shown here is derived from an EMBL/GenBank/DDBJ whole genome shotgun (WGS) entry which is preliminary data.</text>
</comment>
<dbReference type="SUPFAM" id="SSF51735">
    <property type="entry name" value="NAD(P)-binding Rossmann-fold domains"/>
    <property type="match status" value="1"/>
</dbReference>
<reference evidence="4 5" key="1">
    <citation type="submission" date="2018-01" db="EMBL/GenBank/DDBJ databases">
        <title>Denitrification phenotypes of diverse strains of Pseudomonas stutzeri.</title>
        <authorList>
            <person name="Milligan D.A."/>
            <person name="Bergaust L."/>
            <person name="Bakken L.R."/>
            <person name="Frostegard A."/>
        </authorList>
    </citation>
    <scope>NUCLEOTIDE SEQUENCE [LARGE SCALE GENOMIC DNA]</scope>
    <source>
        <strain evidence="4 5">28a3</strain>
    </source>
</reference>